<dbReference type="PROSITE" id="PS51352">
    <property type="entry name" value="THIOREDOXIN_2"/>
    <property type="match status" value="1"/>
</dbReference>
<evidence type="ECO:0000256" key="4">
    <source>
        <dbReference type="ARBA" id="ARBA00023284"/>
    </source>
</evidence>
<keyword evidence="8" id="KW-1185">Reference proteome</keyword>
<gene>
    <name evidence="7" type="ORF">LX80_02729</name>
</gene>
<dbReference type="Pfam" id="PF14289">
    <property type="entry name" value="DUF4369"/>
    <property type="match status" value="1"/>
</dbReference>
<keyword evidence="5" id="KW-0732">Signal</keyword>
<dbReference type="Pfam" id="PF00578">
    <property type="entry name" value="AhpC-TSA"/>
    <property type="match status" value="1"/>
</dbReference>
<dbReference type="AlphaFoldDB" id="A0A2W7T8C4"/>
<dbReference type="GO" id="GO:0016491">
    <property type="term" value="F:oxidoreductase activity"/>
    <property type="evidence" value="ECO:0007669"/>
    <property type="project" value="InterPro"/>
</dbReference>
<accession>A0A2W7T8C4</accession>
<dbReference type="InterPro" id="IPR036249">
    <property type="entry name" value="Thioredoxin-like_sf"/>
</dbReference>
<comment type="caution">
    <text evidence="7">The sequence shown here is derived from an EMBL/GenBank/DDBJ whole genome shotgun (WGS) entry which is preliminary data.</text>
</comment>
<evidence type="ECO:0000256" key="3">
    <source>
        <dbReference type="ARBA" id="ARBA00023157"/>
    </source>
</evidence>
<dbReference type="Proteomes" id="UP000249720">
    <property type="component" value="Unassembled WGS sequence"/>
</dbReference>
<organism evidence="7 8">
    <name type="scientific">Hydrotalea sandarakina</name>
    <dbReference type="NCBI Taxonomy" id="1004304"/>
    <lineage>
        <taxon>Bacteria</taxon>
        <taxon>Pseudomonadati</taxon>
        <taxon>Bacteroidota</taxon>
        <taxon>Chitinophagia</taxon>
        <taxon>Chitinophagales</taxon>
        <taxon>Chitinophagaceae</taxon>
        <taxon>Hydrotalea</taxon>
    </lineage>
</organism>
<dbReference type="PANTHER" id="PTHR42852">
    <property type="entry name" value="THIOL:DISULFIDE INTERCHANGE PROTEIN DSBE"/>
    <property type="match status" value="1"/>
</dbReference>
<feature type="chain" id="PRO_5015927045" evidence="5">
    <location>
        <begin position="22"/>
        <end position="406"/>
    </location>
</feature>
<dbReference type="SUPFAM" id="SSF52833">
    <property type="entry name" value="Thioredoxin-like"/>
    <property type="match status" value="1"/>
</dbReference>
<keyword evidence="4" id="KW-0676">Redox-active center</keyword>
<evidence type="ECO:0000256" key="5">
    <source>
        <dbReference type="SAM" id="SignalP"/>
    </source>
</evidence>
<dbReference type="Gene3D" id="3.40.30.10">
    <property type="entry name" value="Glutaredoxin"/>
    <property type="match status" value="1"/>
</dbReference>
<evidence type="ECO:0000259" key="6">
    <source>
        <dbReference type="PROSITE" id="PS51352"/>
    </source>
</evidence>
<evidence type="ECO:0000313" key="8">
    <source>
        <dbReference type="Proteomes" id="UP000249720"/>
    </source>
</evidence>
<evidence type="ECO:0000256" key="1">
    <source>
        <dbReference type="ARBA" id="ARBA00004196"/>
    </source>
</evidence>
<proteinExistence type="predicted"/>
<feature type="domain" description="Thioredoxin" evidence="6">
    <location>
        <begin position="253"/>
        <end position="401"/>
    </location>
</feature>
<reference evidence="7 8" key="1">
    <citation type="submission" date="2018-06" db="EMBL/GenBank/DDBJ databases">
        <title>Genomic Encyclopedia of Archaeal and Bacterial Type Strains, Phase II (KMG-II): from individual species to whole genera.</title>
        <authorList>
            <person name="Goeker M."/>
        </authorList>
    </citation>
    <scope>NUCLEOTIDE SEQUENCE [LARGE SCALE GENOMIC DNA]</scope>
    <source>
        <strain evidence="7 8">DSM 23241</strain>
    </source>
</reference>
<dbReference type="EMBL" id="QKZV01000013">
    <property type="protein sequence ID" value="PZX59482.1"/>
    <property type="molecule type" value="Genomic_DNA"/>
</dbReference>
<dbReference type="GO" id="GO:0030313">
    <property type="term" value="C:cell envelope"/>
    <property type="evidence" value="ECO:0007669"/>
    <property type="project" value="UniProtKB-SubCell"/>
</dbReference>
<comment type="subcellular location">
    <subcellularLocation>
        <location evidence="1">Cell envelope</location>
    </subcellularLocation>
</comment>
<dbReference type="InterPro" id="IPR013766">
    <property type="entry name" value="Thioredoxin_domain"/>
</dbReference>
<protein>
    <submittedName>
        <fullName evidence="7">Peroxiredoxin</fullName>
    </submittedName>
</protein>
<evidence type="ECO:0000256" key="2">
    <source>
        <dbReference type="ARBA" id="ARBA00022748"/>
    </source>
</evidence>
<dbReference type="PANTHER" id="PTHR42852:SF6">
    <property type="entry name" value="THIOL:DISULFIDE INTERCHANGE PROTEIN DSBE"/>
    <property type="match status" value="1"/>
</dbReference>
<dbReference type="InterPro" id="IPR000866">
    <property type="entry name" value="AhpC/TSA"/>
</dbReference>
<dbReference type="CDD" id="cd02966">
    <property type="entry name" value="TlpA_like_family"/>
    <property type="match status" value="1"/>
</dbReference>
<evidence type="ECO:0000313" key="7">
    <source>
        <dbReference type="EMBL" id="PZX59482.1"/>
    </source>
</evidence>
<keyword evidence="3" id="KW-1015">Disulfide bond</keyword>
<name>A0A2W7T8C4_9BACT</name>
<feature type="signal peptide" evidence="5">
    <location>
        <begin position="1"/>
        <end position="21"/>
    </location>
</feature>
<dbReference type="RefSeq" id="WP_111297212.1">
    <property type="nucleotide sequence ID" value="NZ_QKZV01000013.1"/>
</dbReference>
<dbReference type="InterPro" id="IPR050553">
    <property type="entry name" value="Thioredoxin_ResA/DsbE_sf"/>
</dbReference>
<sequence length="406" mass="45871">MRNSIFFFSILLLFSFPCLFAQQNACKPFTIQGTTEWPNGTIIYLQYAATLTKFVTDSCKVVNHSFYFKGCIAEPVMATCSIGPVMNAVASNEYCDIFLSPASMHLTIPLNNIYNHAHLTGSTEDSILSAFKVMNAYYSALQKPLRDSMLYYQKTIQKAFQENNTIQVAACKSLQQAIQEKMNLYNSKQKSADSLFILQNPFSYFTLSWLASSNNDWIPLTTLEKMYAAYPDALKNSKNGKIIAQNIANEKKFAVGNTVPDFTITDVKGNTIHLAAYQQQQYVLLEFGASYCLPCRQIEPYLKKVDSLYRNHVTIISISTEESAADWHRWVEHANLPWIQIFDQPVIKKVGGQLQKIGDAYQIVTIPSMLLLDKQGRIVAKYGGYYTSPTAYIPALKQQLHDIFGD</sequence>
<dbReference type="InterPro" id="IPR025380">
    <property type="entry name" value="DUF4369"/>
</dbReference>
<keyword evidence="2" id="KW-0201">Cytochrome c-type biogenesis</keyword>
<dbReference type="GO" id="GO:0016209">
    <property type="term" value="F:antioxidant activity"/>
    <property type="evidence" value="ECO:0007669"/>
    <property type="project" value="InterPro"/>
</dbReference>
<dbReference type="GO" id="GO:0017004">
    <property type="term" value="P:cytochrome complex assembly"/>
    <property type="evidence" value="ECO:0007669"/>
    <property type="project" value="UniProtKB-KW"/>
</dbReference>
<dbReference type="OrthoDB" id="750178at2"/>